<evidence type="ECO:0000313" key="6">
    <source>
        <dbReference type="Proteomes" id="UP001152049"/>
    </source>
</evidence>
<feature type="transmembrane region" description="Helical" evidence="2">
    <location>
        <begin position="478"/>
        <end position="501"/>
    </location>
</feature>
<keyword evidence="2" id="KW-0812">Transmembrane</keyword>
<reference evidence="5" key="1">
    <citation type="submission" date="2022-09" db="EMBL/GenBank/DDBJ databases">
        <title>Fusarium specimens isolated from Avocado Roots.</title>
        <authorList>
            <person name="Stajich J."/>
            <person name="Roper C."/>
            <person name="Heimlech-Rivalta G."/>
        </authorList>
    </citation>
    <scope>NUCLEOTIDE SEQUENCE</scope>
    <source>
        <strain evidence="5">CF00136</strain>
    </source>
</reference>
<keyword evidence="3" id="KW-0732">Signal</keyword>
<keyword evidence="2" id="KW-0472">Membrane</keyword>
<name>A0A9W8SE62_9HYPO</name>
<proteinExistence type="predicted"/>
<protein>
    <recommendedName>
        <fullName evidence="4">Peptidase A1 domain-containing protein</fullName>
    </recommendedName>
</protein>
<sequence>MSWLSLFILFASIPVTSAELTPREVQWADNTFGPDGPWPAVDVQMGYNEKTIALYPGGTWETWLIGDEYCERGTCYASKAGTYDKRTGDRSGMNLLVDIDNFIQGLDLEGDTSIRYRDDITISGINTINESIALLDAQKVKYPGGQTVPFFAGCLSLGGTRSVNQSFLQPDGAPTTNASMPPGWLWENQYTSSNSYGMHIGSAKPSMSGSLWFGGYDQNRVVGEILSLTGSPRDEGITLWDIAIEGVGEYSPFTSKSKDNLLAKGNSSMGSGLKVTVDGCSPYLTLPKSTCDNIAGNLPVNFDEDLGLYLWDTKSAKYKEIVSSATALTFSFISASNTDPIKIRVPFMHLNLTLSEPIVDDPVPYFPCHVNGKGTYVLGRAFLQDAFIGANWHPSANTWWLAQAPGPKVQATSNVVSIEVKDKTIKKGGNDWKASWRGVWDDEQGPSNTPTKNVSPSTPTADEEKDEQVQPISMAAKVGIGIGVAAVVVALGLGVLFFFFWRRRKNQAKHSQTPQITATEDIYNTEFSKWPPSDLPPQELHVPAHKLPPYEMSADERRVYEMYAYEAQQKQSLYQRYELP</sequence>
<evidence type="ECO:0000256" key="3">
    <source>
        <dbReference type="SAM" id="SignalP"/>
    </source>
</evidence>
<dbReference type="CDD" id="cd12087">
    <property type="entry name" value="TM_EGFR-like"/>
    <property type="match status" value="1"/>
</dbReference>
<feature type="signal peptide" evidence="3">
    <location>
        <begin position="1"/>
        <end position="18"/>
    </location>
</feature>
<evidence type="ECO:0000256" key="1">
    <source>
        <dbReference type="SAM" id="MobiDB-lite"/>
    </source>
</evidence>
<comment type="caution">
    <text evidence="5">The sequence shown here is derived from an EMBL/GenBank/DDBJ whole genome shotgun (WGS) entry which is preliminary data.</text>
</comment>
<organism evidence="5 6">
    <name type="scientific">Fusarium torreyae</name>
    <dbReference type="NCBI Taxonomy" id="1237075"/>
    <lineage>
        <taxon>Eukaryota</taxon>
        <taxon>Fungi</taxon>
        <taxon>Dikarya</taxon>
        <taxon>Ascomycota</taxon>
        <taxon>Pezizomycotina</taxon>
        <taxon>Sordariomycetes</taxon>
        <taxon>Hypocreomycetidae</taxon>
        <taxon>Hypocreales</taxon>
        <taxon>Nectriaceae</taxon>
        <taxon>Fusarium</taxon>
    </lineage>
</organism>
<dbReference type="AlphaFoldDB" id="A0A9W8SE62"/>
<feature type="compositionally biased region" description="Polar residues" evidence="1">
    <location>
        <begin position="445"/>
        <end position="460"/>
    </location>
</feature>
<accession>A0A9W8SE62</accession>
<evidence type="ECO:0000259" key="4">
    <source>
        <dbReference type="PROSITE" id="PS51767"/>
    </source>
</evidence>
<dbReference type="Proteomes" id="UP001152049">
    <property type="component" value="Unassembled WGS sequence"/>
</dbReference>
<dbReference type="Gene3D" id="2.40.70.10">
    <property type="entry name" value="Acid Proteases"/>
    <property type="match status" value="1"/>
</dbReference>
<dbReference type="InterPro" id="IPR033121">
    <property type="entry name" value="PEPTIDASE_A1"/>
</dbReference>
<dbReference type="EMBL" id="JAOQAZ010000002">
    <property type="protein sequence ID" value="KAJ4269476.1"/>
    <property type="molecule type" value="Genomic_DNA"/>
</dbReference>
<dbReference type="SUPFAM" id="SSF50630">
    <property type="entry name" value="Acid proteases"/>
    <property type="match status" value="1"/>
</dbReference>
<evidence type="ECO:0000313" key="5">
    <source>
        <dbReference type="EMBL" id="KAJ4269476.1"/>
    </source>
</evidence>
<dbReference type="PROSITE" id="PS51767">
    <property type="entry name" value="PEPTIDASE_A1"/>
    <property type="match status" value="1"/>
</dbReference>
<keyword evidence="2" id="KW-1133">Transmembrane helix</keyword>
<feature type="domain" description="Peptidase A1" evidence="4">
    <location>
        <begin position="39"/>
        <end position="402"/>
    </location>
</feature>
<gene>
    <name evidence="5" type="ORF">NW762_001136</name>
</gene>
<dbReference type="OrthoDB" id="4074350at2759"/>
<dbReference type="InterPro" id="IPR021109">
    <property type="entry name" value="Peptidase_aspartic_dom_sf"/>
</dbReference>
<keyword evidence="6" id="KW-1185">Reference proteome</keyword>
<feature type="chain" id="PRO_5040951115" description="Peptidase A1 domain-containing protein" evidence="3">
    <location>
        <begin position="19"/>
        <end position="580"/>
    </location>
</feature>
<evidence type="ECO:0000256" key="2">
    <source>
        <dbReference type="SAM" id="Phobius"/>
    </source>
</evidence>
<feature type="region of interest" description="Disordered" evidence="1">
    <location>
        <begin position="435"/>
        <end position="468"/>
    </location>
</feature>
<dbReference type="Pfam" id="PF00026">
    <property type="entry name" value="Asp"/>
    <property type="match status" value="1"/>
</dbReference>